<gene>
    <name evidence="1" type="ORF">AB2U05_34120</name>
</gene>
<dbReference type="RefSeq" id="WP_369185366.1">
    <property type="nucleotide sequence ID" value="NZ_CP163445.1"/>
</dbReference>
<accession>A0AB39TVS2</accession>
<dbReference type="AlphaFoldDB" id="A0AB39TVS2"/>
<sequence>MVPAQKTRIVPTYGLMPVHGYDIAASVVLRMLDGEEGRGHRAGGLQPGEPVPVGTQPVLLTPSTAFGSVLVESIVRAWPTGSLPRPWLIVVADVPARPAPAARYRFRALGGRLAGTVHIPYLPALRAVERPEDAFTDAAVTRAAAKLRAQLEGK</sequence>
<protein>
    <submittedName>
        <fullName evidence="1">Uncharacterized protein</fullName>
    </submittedName>
</protein>
<name>A0AB39TVS2_9ACTN</name>
<proteinExistence type="predicted"/>
<reference evidence="1" key="1">
    <citation type="submission" date="2024-07" db="EMBL/GenBank/DDBJ databases">
        <authorList>
            <person name="Yu S.T."/>
        </authorList>
    </citation>
    <scope>NUCLEOTIDE SEQUENCE</scope>
    <source>
        <strain evidence="1">Y1</strain>
    </source>
</reference>
<evidence type="ECO:0000313" key="1">
    <source>
        <dbReference type="EMBL" id="XDQ83189.1"/>
    </source>
</evidence>
<dbReference type="EMBL" id="CP163445">
    <property type="protein sequence ID" value="XDQ83189.1"/>
    <property type="molecule type" value="Genomic_DNA"/>
</dbReference>
<organism evidence="1">
    <name type="scientific">Streptomyces sp. Y1</name>
    <dbReference type="NCBI Taxonomy" id="3238634"/>
    <lineage>
        <taxon>Bacteria</taxon>
        <taxon>Bacillati</taxon>
        <taxon>Actinomycetota</taxon>
        <taxon>Actinomycetes</taxon>
        <taxon>Kitasatosporales</taxon>
        <taxon>Streptomycetaceae</taxon>
        <taxon>Streptomyces</taxon>
    </lineage>
</organism>